<dbReference type="HOGENOM" id="CLU_3384700_0_0_1"/>
<protein>
    <submittedName>
        <fullName evidence="1">Uncharacterized protein</fullName>
    </submittedName>
</protein>
<dbReference type="RefSeq" id="XP_008726508.1">
    <property type="nucleotide sequence ID" value="XM_008728286.1"/>
</dbReference>
<dbReference type="EMBL" id="KB822704">
    <property type="protein sequence ID" value="ETI24572.1"/>
    <property type="molecule type" value="Genomic_DNA"/>
</dbReference>
<proteinExistence type="predicted"/>
<accession>V9DF39</accession>
<organism evidence="1 2">
    <name type="scientific">Cladophialophora carrionii CBS 160.54</name>
    <dbReference type="NCBI Taxonomy" id="1279043"/>
    <lineage>
        <taxon>Eukaryota</taxon>
        <taxon>Fungi</taxon>
        <taxon>Dikarya</taxon>
        <taxon>Ascomycota</taxon>
        <taxon>Pezizomycotina</taxon>
        <taxon>Eurotiomycetes</taxon>
        <taxon>Chaetothyriomycetidae</taxon>
        <taxon>Chaetothyriales</taxon>
        <taxon>Herpotrichiellaceae</taxon>
        <taxon>Cladophialophora</taxon>
    </lineage>
</organism>
<sequence length="33" mass="3722">MKSSVDLGAERLSVLVRNSLSSMDKLTKSRREQ</sequence>
<evidence type="ECO:0000313" key="2">
    <source>
        <dbReference type="Proteomes" id="UP000030678"/>
    </source>
</evidence>
<reference evidence="1 2" key="1">
    <citation type="submission" date="2013-03" db="EMBL/GenBank/DDBJ databases">
        <title>The Genome Sequence of Cladophialophora carrionii CBS 160.54.</title>
        <authorList>
            <consortium name="The Broad Institute Genomics Platform"/>
            <person name="Cuomo C."/>
            <person name="de Hoog S."/>
            <person name="Gorbushina A."/>
            <person name="Walker B."/>
            <person name="Young S.K."/>
            <person name="Zeng Q."/>
            <person name="Gargeya S."/>
            <person name="Fitzgerald M."/>
            <person name="Haas B."/>
            <person name="Abouelleil A."/>
            <person name="Allen A.W."/>
            <person name="Alvarado L."/>
            <person name="Arachchi H.M."/>
            <person name="Berlin A.M."/>
            <person name="Chapman S.B."/>
            <person name="Gainer-Dewar J."/>
            <person name="Goldberg J."/>
            <person name="Griggs A."/>
            <person name="Gujja S."/>
            <person name="Hansen M."/>
            <person name="Howarth C."/>
            <person name="Imamovic A."/>
            <person name="Ireland A."/>
            <person name="Larimer J."/>
            <person name="McCowan C."/>
            <person name="Murphy C."/>
            <person name="Pearson M."/>
            <person name="Poon T.W."/>
            <person name="Priest M."/>
            <person name="Roberts A."/>
            <person name="Saif S."/>
            <person name="Shea T."/>
            <person name="Sisk P."/>
            <person name="Sykes S."/>
            <person name="Wortman J."/>
            <person name="Nusbaum C."/>
            <person name="Birren B."/>
        </authorList>
    </citation>
    <scope>NUCLEOTIDE SEQUENCE [LARGE SCALE GENOMIC DNA]</scope>
    <source>
        <strain evidence="1 2">CBS 160.54</strain>
    </source>
</reference>
<dbReference type="AlphaFoldDB" id="V9DF39"/>
<dbReference type="Proteomes" id="UP000030678">
    <property type="component" value="Unassembled WGS sequence"/>
</dbReference>
<gene>
    <name evidence="1" type="ORF">G647_03941</name>
</gene>
<name>V9DF39_9EURO</name>
<dbReference type="VEuPathDB" id="FungiDB:G647_03941"/>
<evidence type="ECO:0000313" key="1">
    <source>
        <dbReference type="EMBL" id="ETI24572.1"/>
    </source>
</evidence>
<dbReference type="GeneID" id="19982434"/>